<dbReference type="EMBL" id="CAJOBA010006131">
    <property type="protein sequence ID" value="CAF3764109.1"/>
    <property type="molecule type" value="Genomic_DNA"/>
</dbReference>
<organism evidence="3 6">
    <name type="scientific">Didymodactylos carnosus</name>
    <dbReference type="NCBI Taxonomy" id="1234261"/>
    <lineage>
        <taxon>Eukaryota</taxon>
        <taxon>Metazoa</taxon>
        <taxon>Spiralia</taxon>
        <taxon>Gnathifera</taxon>
        <taxon>Rotifera</taxon>
        <taxon>Eurotatoria</taxon>
        <taxon>Bdelloidea</taxon>
        <taxon>Philodinida</taxon>
        <taxon>Philodinidae</taxon>
        <taxon>Didymodactylos</taxon>
    </lineage>
</organism>
<dbReference type="Proteomes" id="UP000663829">
    <property type="component" value="Unassembled WGS sequence"/>
</dbReference>
<dbReference type="Proteomes" id="UP000682733">
    <property type="component" value="Unassembled WGS sequence"/>
</dbReference>
<dbReference type="Proteomes" id="UP000681722">
    <property type="component" value="Unassembled WGS sequence"/>
</dbReference>
<gene>
    <name evidence="3" type="ORF">GPM918_LOCUS16855</name>
    <name evidence="2" type="ORF">OVA965_LOCUS14231</name>
    <name evidence="5" type="ORF">SRO942_LOCUS16857</name>
    <name evidence="4" type="ORF">TMI583_LOCUS14234</name>
</gene>
<dbReference type="EMBL" id="CAJNOK010006124">
    <property type="protein sequence ID" value="CAF0994295.1"/>
    <property type="molecule type" value="Genomic_DNA"/>
</dbReference>
<dbReference type="Proteomes" id="UP000677228">
    <property type="component" value="Unassembled WGS sequence"/>
</dbReference>
<name>A0A814LFB8_9BILA</name>
<evidence type="ECO:0000313" key="4">
    <source>
        <dbReference type="EMBL" id="CAF3764109.1"/>
    </source>
</evidence>
<comment type="caution">
    <text evidence="3">The sequence shown here is derived from an EMBL/GenBank/DDBJ whole genome shotgun (WGS) entry which is preliminary data.</text>
</comment>
<protein>
    <submittedName>
        <fullName evidence="3">Uncharacterized protein</fullName>
    </submittedName>
</protein>
<dbReference type="EMBL" id="CAJNOQ010004506">
    <property type="protein sequence ID" value="CAF1062547.1"/>
    <property type="molecule type" value="Genomic_DNA"/>
</dbReference>
<evidence type="ECO:0000313" key="2">
    <source>
        <dbReference type="EMBL" id="CAF0994295.1"/>
    </source>
</evidence>
<dbReference type="EMBL" id="CAJOBC010004507">
    <property type="protein sequence ID" value="CAF3830707.1"/>
    <property type="molecule type" value="Genomic_DNA"/>
</dbReference>
<accession>A0A814LFB8</accession>
<sequence>MENNKTALKIEDIEGDNEKPNELPTSTAAVVSPTNTQNDLTEVSLPPIKDSDQLLEDKSFLAPYQTYGQSCTAVACNPSQGLTCSNKSCGCPKNYYWSTNSSFCRAYNFLVLHTVSPLSP</sequence>
<feature type="compositionally biased region" description="Basic and acidic residues" evidence="1">
    <location>
        <begin position="8"/>
        <end position="21"/>
    </location>
</feature>
<keyword evidence="6" id="KW-1185">Reference proteome</keyword>
<dbReference type="OrthoDB" id="6133475at2759"/>
<feature type="region of interest" description="Disordered" evidence="1">
    <location>
        <begin position="1"/>
        <end position="26"/>
    </location>
</feature>
<evidence type="ECO:0000256" key="1">
    <source>
        <dbReference type="SAM" id="MobiDB-lite"/>
    </source>
</evidence>
<proteinExistence type="predicted"/>
<dbReference type="AlphaFoldDB" id="A0A814LFB8"/>
<reference evidence="3" key="1">
    <citation type="submission" date="2021-02" db="EMBL/GenBank/DDBJ databases">
        <authorList>
            <person name="Nowell W R."/>
        </authorList>
    </citation>
    <scope>NUCLEOTIDE SEQUENCE</scope>
</reference>
<evidence type="ECO:0000313" key="5">
    <source>
        <dbReference type="EMBL" id="CAF3830707.1"/>
    </source>
</evidence>
<evidence type="ECO:0000313" key="3">
    <source>
        <dbReference type="EMBL" id="CAF1062547.1"/>
    </source>
</evidence>
<evidence type="ECO:0000313" key="6">
    <source>
        <dbReference type="Proteomes" id="UP000663829"/>
    </source>
</evidence>